<evidence type="ECO:0000256" key="1">
    <source>
        <dbReference type="ARBA" id="ARBA00022468"/>
    </source>
</evidence>
<evidence type="ECO:0000256" key="3">
    <source>
        <dbReference type="ARBA" id="ARBA00022771"/>
    </source>
</evidence>
<dbReference type="GO" id="GO:0005096">
    <property type="term" value="F:GTPase activator activity"/>
    <property type="evidence" value="ECO:0007669"/>
    <property type="project" value="UniProtKB-KW"/>
</dbReference>
<keyword evidence="1" id="KW-0343">GTPase activation</keyword>
<evidence type="ECO:0000259" key="7">
    <source>
        <dbReference type="PROSITE" id="PS50115"/>
    </source>
</evidence>
<dbReference type="PANTHER" id="PTHR46395">
    <property type="entry name" value="ADP-RIBOSYLATION FACTOR GTPASE-ACTIVATING PROTEIN 1"/>
    <property type="match status" value="1"/>
</dbReference>
<feature type="domain" description="Arf-GAP" evidence="7">
    <location>
        <begin position="8"/>
        <end position="124"/>
    </location>
</feature>
<dbReference type="InterPro" id="IPR037278">
    <property type="entry name" value="ARFGAP/RecO"/>
</dbReference>
<evidence type="ECO:0000256" key="2">
    <source>
        <dbReference type="ARBA" id="ARBA00022723"/>
    </source>
</evidence>
<protein>
    <recommendedName>
        <fullName evidence="7">Arf-GAP domain-containing protein</fullName>
    </recommendedName>
</protein>
<dbReference type="GO" id="GO:0030100">
    <property type="term" value="P:regulation of endocytosis"/>
    <property type="evidence" value="ECO:0007669"/>
    <property type="project" value="TreeGrafter"/>
</dbReference>
<dbReference type="InterPro" id="IPR001164">
    <property type="entry name" value="ArfGAP_dom"/>
</dbReference>
<evidence type="ECO:0000313" key="8">
    <source>
        <dbReference type="EMBL" id="KAF8002272.1"/>
    </source>
</evidence>
<comment type="caution">
    <text evidence="8">The sequence shown here is derived from an EMBL/GenBank/DDBJ whole genome shotgun (WGS) entry which is preliminary data.</text>
</comment>
<dbReference type="GO" id="GO:0000139">
    <property type="term" value="C:Golgi membrane"/>
    <property type="evidence" value="ECO:0007669"/>
    <property type="project" value="TreeGrafter"/>
</dbReference>
<proteinExistence type="predicted"/>
<feature type="compositionally biased region" description="Polar residues" evidence="6">
    <location>
        <begin position="144"/>
        <end position="154"/>
    </location>
</feature>
<reference evidence="8" key="1">
    <citation type="submission" date="2020-10" db="EMBL/GenBank/DDBJ databases">
        <title>The Whole-Genome Sequence of Metschnikowia persimmonesis, a Novel Endophytic Yeast Species Isolated from Medicinal Plant Diospyros kaki Thumb.</title>
        <authorList>
            <person name="Rahmat E."/>
            <person name="Kang Y."/>
        </authorList>
    </citation>
    <scope>NUCLEOTIDE SEQUENCE</scope>
    <source>
        <strain evidence="8">KIOM G15050</strain>
    </source>
</reference>
<gene>
    <name evidence="8" type="ORF">HF325_003237</name>
</gene>
<keyword evidence="3 5" id="KW-0863">Zinc-finger</keyword>
<dbReference type="SUPFAM" id="SSF57863">
    <property type="entry name" value="ArfGap/RecO-like zinc finger"/>
    <property type="match status" value="1"/>
</dbReference>
<keyword evidence="4" id="KW-0862">Zinc</keyword>
<dbReference type="PROSITE" id="PS50115">
    <property type="entry name" value="ARFGAP"/>
    <property type="match status" value="1"/>
</dbReference>
<dbReference type="FunFam" id="1.10.220.150:FF:000014">
    <property type="entry name" value="ADP-ribosylation factor GTPase-activating protein"/>
    <property type="match status" value="1"/>
</dbReference>
<evidence type="ECO:0000313" key="9">
    <source>
        <dbReference type="Proteomes" id="UP000649328"/>
    </source>
</evidence>
<dbReference type="Gene3D" id="1.10.220.150">
    <property type="entry name" value="Arf GTPase activating protein"/>
    <property type="match status" value="1"/>
</dbReference>
<dbReference type="OrthoDB" id="983479at2759"/>
<dbReference type="PANTHER" id="PTHR46395:SF1">
    <property type="entry name" value="ADP-RIBOSYLATION FACTOR GTPASE-ACTIVATING PROTEIN 1"/>
    <property type="match status" value="1"/>
</dbReference>
<dbReference type="Pfam" id="PF01412">
    <property type="entry name" value="ArfGap"/>
    <property type="match status" value="1"/>
</dbReference>
<evidence type="ECO:0000256" key="5">
    <source>
        <dbReference type="PROSITE-ProRule" id="PRU00288"/>
    </source>
</evidence>
<feature type="region of interest" description="Disordered" evidence="6">
    <location>
        <begin position="313"/>
        <end position="347"/>
    </location>
</feature>
<dbReference type="PRINTS" id="PR00405">
    <property type="entry name" value="REVINTRACTNG"/>
</dbReference>
<name>A0A8H7GTG5_9ASCO</name>
<organism evidence="8 9">
    <name type="scientific">Metschnikowia pulcherrima</name>
    <dbReference type="NCBI Taxonomy" id="27326"/>
    <lineage>
        <taxon>Eukaryota</taxon>
        <taxon>Fungi</taxon>
        <taxon>Dikarya</taxon>
        <taxon>Ascomycota</taxon>
        <taxon>Saccharomycotina</taxon>
        <taxon>Pichiomycetes</taxon>
        <taxon>Metschnikowiaceae</taxon>
        <taxon>Metschnikowia</taxon>
    </lineage>
</organism>
<sequence length="347" mass="38620">MSIDPETRRKLLALQKAEGNRQCADCAAFNPQWALPKFGIFICLECAGVHRGLGVHISFVRSITMDQFKPEEVLRMEKGGNASCRAWLEKHGIAAETPHREKYDNDAAEDYKQYLTCLVEGRPYEPIDRLQRLAPPQQQQQQQFGNENTAQTPFQPDKARTEAYFERIRLQNEQRPENLHPLQGGKYAGFGNTPAGSSRAGGGSLNGISVNSLQQDPLGTLTKGWSLFSSTVAKSVNEVHESVIKPGFSQLQESDLGSETKRAMAQFGQKMQQTGKYGQETFSTFTKDVHDRGLNDTVGSFFGQIGGRAQPNVDRAFGFRKPDNETKMPALGSDTAKHKDDDAWDDF</sequence>
<accession>A0A8H7GTG5</accession>
<evidence type="ECO:0000256" key="6">
    <source>
        <dbReference type="SAM" id="MobiDB-lite"/>
    </source>
</evidence>
<dbReference type="InterPro" id="IPR038508">
    <property type="entry name" value="ArfGAP_dom_sf"/>
</dbReference>
<dbReference type="EMBL" id="JACBPP010000004">
    <property type="protein sequence ID" value="KAF8002272.1"/>
    <property type="molecule type" value="Genomic_DNA"/>
</dbReference>
<dbReference type="Proteomes" id="UP000649328">
    <property type="component" value="Unassembled WGS sequence"/>
</dbReference>
<keyword evidence="9" id="KW-1185">Reference proteome</keyword>
<evidence type="ECO:0000256" key="4">
    <source>
        <dbReference type="ARBA" id="ARBA00022833"/>
    </source>
</evidence>
<dbReference type="CDD" id="cd08830">
    <property type="entry name" value="ArfGap_ArfGap1"/>
    <property type="match status" value="1"/>
</dbReference>
<keyword evidence="2" id="KW-0479">Metal-binding</keyword>
<dbReference type="SMART" id="SM00105">
    <property type="entry name" value="ArfGap"/>
    <property type="match status" value="1"/>
</dbReference>
<feature type="region of interest" description="Disordered" evidence="6">
    <location>
        <begin position="134"/>
        <end position="157"/>
    </location>
</feature>
<dbReference type="GO" id="GO:0032012">
    <property type="term" value="P:regulation of ARF protein signal transduction"/>
    <property type="evidence" value="ECO:0007669"/>
    <property type="project" value="TreeGrafter"/>
</dbReference>
<dbReference type="GO" id="GO:0008270">
    <property type="term" value="F:zinc ion binding"/>
    <property type="evidence" value="ECO:0007669"/>
    <property type="project" value="UniProtKB-KW"/>
</dbReference>
<dbReference type="AlphaFoldDB" id="A0A8H7GTG5"/>